<keyword evidence="3" id="KW-1185">Reference proteome</keyword>
<accession>A0AAD7FYE8</accession>
<protein>
    <submittedName>
        <fullName evidence="2">Uncharacterized protein</fullName>
    </submittedName>
</protein>
<dbReference type="EMBL" id="JARKIF010000001">
    <property type="protein sequence ID" value="KAJ7649918.1"/>
    <property type="molecule type" value="Genomic_DNA"/>
</dbReference>
<feature type="non-terminal residue" evidence="2">
    <location>
        <position position="1"/>
    </location>
</feature>
<proteinExistence type="predicted"/>
<feature type="region of interest" description="Disordered" evidence="1">
    <location>
        <begin position="1"/>
        <end position="57"/>
    </location>
</feature>
<reference evidence="2" key="1">
    <citation type="submission" date="2023-03" db="EMBL/GenBank/DDBJ databases">
        <title>Massive genome expansion in bonnet fungi (Mycena s.s.) driven by repeated elements and novel gene families across ecological guilds.</title>
        <authorList>
            <consortium name="Lawrence Berkeley National Laboratory"/>
            <person name="Harder C.B."/>
            <person name="Miyauchi S."/>
            <person name="Viragh M."/>
            <person name="Kuo A."/>
            <person name="Thoen E."/>
            <person name="Andreopoulos B."/>
            <person name="Lu D."/>
            <person name="Skrede I."/>
            <person name="Drula E."/>
            <person name="Henrissat B."/>
            <person name="Morin E."/>
            <person name="Kohler A."/>
            <person name="Barry K."/>
            <person name="LaButti K."/>
            <person name="Morin E."/>
            <person name="Salamov A."/>
            <person name="Lipzen A."/>
            <person name="Mereny Z."/>
            <person name="Hegedus B."/>
            <person name="Baldrian P."/>
            <person name="Stursova M."/>
            <person name="Weitz H."/>
            <person name="Taylor A."/>
            <person name="Grigoriev I.V."/>
            <person name="Nagy L.G."/>
            <person name="Martin F."/>
            <person name="Kauserud H."/>
        </authorList>
    </citation>
    <scope>NUCLEOTIDE SEQUENCE</scope>
    <source>
        <strain evidence="2">9284</strain>
    </source>
</reference>
<gene>
    <name evidence="2" type="ORF">FB45DRAFT_886337</name>
</gene>
<evidence type="ECO:0000256" key="1">
    <source>
        <dbReference type="SAM" id="MobiDB-lite"/>
    </source>
</evidence>
<feature type="compositionally biased region" description="Low complexity" evidence="1">
    <location>
        <begin position="134"/>
        <end position="149"/>
    </location>
</feature>
<feature type="region of interest" description="Disordered" evidence="1">
    <location>
        <begin position="133"/>
        <end position="173"/>
    </location>
</feature>
<organism evidence="2 3">
    <name type="scientific">Roridomyces roridus</name>
    <dbReference type="NCBI Taxonomy" id="1738132"/>
    <lineage>
        <taxon>Eukaryota</taxon>
        <taxon>Fungi</taxon>
        <taxon>Dikarya</taxon>
        <taxon>Basidiomycota</taxon>
        <taxon>Agaricomycotina</taxon>
        <taxon>Agaricomycetes</taxon>
        <taxon>Agaricomycetidae</taxon>
        <taxon>Agaricales</taxon>
        <taxon>Marasmiineae</taxon>
        <taxon>Mycenaceae</taxon>
        <taxon>Roridomyces</taxon>
    </lineage>
</organism>
<sequence>MAKQMTKSGNKRSGTFDPKEKPPQTIKLRHVVFEEKAKDEPDSQNSDDDEFPIEDWPVKSPAAKKALAEMEDTHVVVPLSAYDVEGDIIPPKEYMTMLPGAIVRATFTLNHWHIAHEQKDTYSADIDSLRVLVPRTSTTGSTSTRSASSPRKRKPPPAKNQGSSPMKKPRVSE</sequence>
<feature type="compositionally biased region" description="Basic and acidic residues" evidence="1">
    <location>
        <begin position="31"/>
        <end position="41"/>
    </location>
</feature>
<evidence type="ECO:0000313" key="3">
    <source>
        <dbReference type="Proteomes" id="UP001221142"/>
    </source>
</evidence>
<name>A0AAD7FYE8_9AGAR</name>
<feature type="compositionally biased region" description="Polar residues" evidence="1">
    <location>
        <begin position="1"/>
        <end position="13"/>
    </location>
</feature>
<evidence type="ECO:0000313" key="2">
    <source>
        <dbReference type="EMBL" id="KAJ7649918.1"/>
    </source>
</evidence>
<comment type="caution">
    <text evidence="2">The sequence shown here is derived from an EMBL/GenBank/DDBJ whole genome shotgun (WGS) entry which is preliminary data.</text>
</comment>
<dbReference type="Proteomes" id="UP001221142">
    <property type="component" value="Unassembled WGS sequence"/>
</dbReference>
<dbReference type="AlphaFoldDB" id="A0AAD7FYE8"/>